<dbReference type="Gene3D" id="3.40.50.2000">
    <property type="entry name" value="Glycogen Phosphorylase B"/>
    <property type="match status" value="1"/>
</dbReference>
<comment type="caution">
    <text evidence="3">The sequence shown here is derived from an EMBL/GenBank/DDBJ whole genome shotgun (WGS) entry which is preliminary data.</text>
</comment>
<dbReference type="InterPro" id="IPR052514">
    <property type="entry name" value="SAM-dependent_MTase"/>
</dbReference>
<organism evidence="3 4">
    <name type="scientific">Roseospira visakhapatnamensis</name>
    <dbReference type="NCBI Taxonomy" id="390880"/>
    <lineage>
        <taxon>Bacteria</taxon>
        <taxon>Pseudomonadati</taxon>
        <taxon>Pseudomonadota</taxon>
        <taxon>Alphaproteobacteria</taxon>
        <taxon>Rhodospirillales</taxon>
        <taxon>Rhodospirillaceae</taxon>
        <taxon>Roseospira</taxon>
    </lineage>
</organism>
<feature type="region of interest" description="Disordered" evidence="1">
    <location>
        <begin position="957"/>
        <end position="996"/>
    </location>
</feature>
<keyword evidence="3" id="KW-0808">Transferase</keyword>
<keyword evidence="4" id="KW-1185">Reference proteome</keyword>
<dbReference type="Pfam" id="PF05050">
    <property type="entry name" value="Methyltransf_21"/>
    <property type="match status" value="1"/>
</dbReference>
<keyword evidence="3" id="KW-0489">Methyltransferase</keyword>
<dbReference type="SUPFAM" id="SSF53756">
    <property type="entry name" value="UDP-Glycosyltransferase/glycogen phosphorylase"/>
    <property type="match status" value="1"/>
</dbReference>
<dbReference type="Proteomes" id="UP000554286">
    <property type="component" value="Unassembled WGS sequence"/>
</dbReference>
<dbReference type="RefSeq" id="WP_184044846.1">
    <property type="nucleotide sequence ID" value="NZ_JACIGK010000013.1"/>
</dbReference>
<dbReference type="NCBIfam" id="TIGR01444">
    <property type="entry name" value="fkbM_fam"/>
    <property type="match status" value="1"/>
</dbReference>
<evidence type="ECO:0000313" key="4">
    <source>
        <dbReference type="Proteomes" id="UP000554286"/>
    </source>
</evidence>
<dbReference type="PANTHER" id="PTHR34203:SF15">
    <property type="entry name" value="SLL1173 PROTEIN"/>
    <property type="match status" value="1"/>
</dbReference>
<protein>
    <submittedName>
        <fullName evidence="3">FkbM family methyltransferase</fullName>
    </submittedName>
</protein>
<sequence length="1536" mass="163729">MTGAAAARKTDLVDALEAEERALIRRHPLPAPIFLPTDRQPLADRVAGLRRVLALYEGRWAAEHRSRLAALRDRHKGRRIFILGNGPSLGRVDLDTLAGEITVGVNGLFLAFPETRFRPTYHVVEDHLVAEDRAAEINALPPGITRLFPINLAYVLDEGPGVVWFDHRPRPGYPDRFDVSLDALAVTYAGCTVAFTCLQLAVFLGAREIVLLGIDLDYRLPADVTRQKPHGGGVGVLDMASDDPNHFHPDYFGKGKRWHDPQVDNMGRAFASARDVLGAMGVRLINATPGGRLDLVPRRPLAAVLAGESAPPPRLLVLDLTPVGGLSASGQMKAALMAPWRGGRLMAVCPEAAPDRFVVHHPDGRVEADVDAGTAAARARAFAPEAVYYRPQPSRGHLHPLALDLIHHGRWPLILHLLDDWPALLARTDPLAHGVWDQDLRWLARRAGVRLGIGDSMASTLSDRYGGGTWQALANGIDPTDWPDRDSPAGAGCPTRSFDLVYAGSLSATMNRDAVAAVARAVDALNRSPDGPRMALTLWVLPPWTKAARDLAEGLSGVAVSIADDPDPAAYRARLRRADGVLLAVGFEPDSRRHTRHSIANTLPEALASGAAILAHGPEEQATLATLAAAGDVAMLVTEPDPAALGTALARLAGDPALAARLGARGRAYALNAFALAPRQRRLEALVRTAAAERSVISADHSRADGARLDESALLLALARFQTTAPGRLVDVGAHRGGFLAPFAEAGWSVLALEPEAANHAALAGRAAAWPLVTVERLALSDAPAEGAALFTAPDSTGVAALSPFLDSHRETDRVRVDTLTDVLDRHGLDTVDVLKVDTEGWDLRVLLGLDWGRWRPRLVMVEFENAKTLRLGHSMGDLVALLEGRGYVVWVSEWHPVLRYGSRHDWRRLTGWPPGDDEPLHDPDGWGNLIALDPEAGLPNDDALAAMARAALTVAPRDAPEPATPPRPAARPAPSAPDPAPPPAPPPPAPPRDSRLARGLRLARAMLAMLSGWRAPVALGLLALAAALPWLPAPGSSLGLLLLTAGLLALAAYAPVRALRLAAEAEDIRKHALEARFKRHIGWVRGDMAALGDDLAARLRTLDADAAALRAALGEEHSARVAAATAQETALTRRLDDTAATLDRTATDLAETTRRLALADTRVAAHGQALDRLSADLATRADTLADRLARDTRGLAETVAELRADLSRENAARDAAWQAAVDDAERTAARADRALSATLTQRLAEDRQRAAASLAHLRGGLGEPPPGHRLDTLEDRLIRAGALGADRFQPFARALTDADMDRLRTRWPPTLGLPALDPRALGHLADRLLALERQGGGRLACSLPAALLRALAARAAPGADTLRALEVGVLFGLGLGVLAVAIEDQPGRRPRLLGIDPLDGGAYGAPDDPVTGARVTPARVRRILARLGLPRRAVTLIRRSSADPLAVARARRWAGPAGLGLLILDGRHDHAGLTADWTHYAPLLRPGGLALIDDHGAAAWPDVAPFVAHVAARTPGVTLLGDDWGTAVLRRDAIR</sequence>
<reference evidence="3 4" key="1">
    <citation type="submission" date="2020-08" db="EMBL/GenBank/DDBJ databases">
        <title>Genome sequencing of Purple Non-Sulfur Bacteria from various extreme environments.</title>
        <authorList>
            <person name="Mayer M."/>
        </authorList>
    </citation>
    <scope>NUCLEOTIDE SEQUENCE [LARGE SCALE GENOMIC DNA]</scope>
    <source>
        <strain evidence="3 4">JA131</strain>
    </source>
</reference>
<evidence type="ECO:0000259" key="2">
    <source>
        <dbReference type="Pfam" id="PF05050"/>
    </source>
</evidence>
<proteinExistence type="predicted"/>
<dbReference type="GO" id="GO:0008168">
    <property type="term" value="F:methyltransferase activity"/>
    <property type="evidence" value="ECO:0007669"/>
    <property type="project" value="UniProtKB-KW"/>
</dbReference>
<dbReference type="GO" id="GO:0032259">
    <property type="term" value="P:methylation"/>
    <property type="evidence" value="ECO:0007669"/>
    <property type="project" value="UniProtKB-KW"/>
</dbReference>
<name>A0A7W6WA28_9PROT</name>
<feature type="compositionally biased region" description="Pro residues" evidence="1">
    <location>
        <begin position="963"/>
        <end position="992"/>
    </location>
</feature>
<dbReference type="Gene3D" id="3.40.50.150">
    <property type="entry name" value="Vaccinia Virus protein VP39"/>
    <property type="match status" value="2"/>
</dbReference>
<gene>
    <name evidence="3" type="ORF">GGD89_002064</name>
</gene>
<dbReference type="PANTHER" id="PTHR34203">
    <property type="entry name" value="METHYLTRANSFERASE, FKBM FAMILY PROTEIN"/>
    <property type="match status" value="1"/>
</dbReference>
<feature type="domain" description="Methyltransferase FkbM" evidence="2">
    <location>
        <begin position="731"/>
        <end position="889"/>
    </location>
</feature>
<dbReference type="InterPro" id="IPR029063">
    <property type="entry name" value="SAM-dependent_MTases_sf"/>
</dbReference>
<dbReference type="SUPFAM" id="SSF53335">
    <property type="entry name" value="S-adenosyl-L-methionine-dependent methyltransferases"/>
    <property type="match status" value="2"/>
</dbReference>
<dbReference type="InterPro" id="IPR006342">
    <property type="entry name" value="FkbM_mtfrase"/>
</dbReference>
<accession>A0A7W6WA28</accession>
<evidence type="ECO:0000313" key="3">
    <source>
        <dbReference type="EMBL" id="MBB4266433.1"/>
    </source>
</evidence>
<evidence type="ECO:0000256" key="1">
    <source>
        <dbReference type="SAM" id="MobiDB-lite"/>
    </source>
</evidence>
<dbReference type="Pfam" id="PF13578">
    <property type="entry name" value="Methyltransf_24"/>
    <property type="match status" value="1"/>
</dbReference>
<dbReference type="EMBL" id="JACIGK010000013">
    <property type="protein sequence ID" value="MBB4266433.1"/>
    <property type="molecule type" value="Genomic_DNA"/>
</dbReference>